<evidence type="ECO:0000313" key="2">
    <source>
        <dbReference type="EMBL" id="AGR42211.1"/>
    </source>
</evidence>
<dbReference type="STRING" id="1276221.SDIMI_v3c05070"/>
<feature type="transmembrane region" description="Helical" evidence="1">
    <location>
        <begin position="87"/>
        <end position="113"/>
    </location>
</feature>
<dbReference type="KEGG" id="sdi:SDIMI_v3c05070"/>
<dbReference type="EMBL" id="CP005076">
    <property type="protein sequence ID" value="AGR42211.1"/>
    <property type="molecule type" value="Genomic_DNA"/>
</dbReference>
<name>S5M048_9MOLU</name>
<sequence>MKNSQDKSNIKAKKDWRNYWHNFTAVLGALIIIIYLIYFTILWEEWQGVKSLFGNNNPTMLLMGLATLVVGGFIYGSNRKNFSPIKWIIYISLFFISGILLNSIVGFIIWIILLTVVGLEVVFNFSKFRELKIGFHNDNSKDK</sequence>
<protein>
    <recommendedName>
        <fullName evidence="4">Transmembrane protein</fullName>
    </recommendedName>
</protein>
<evidence type="ECO:0000313" key="3">
    <source>
        <dbReference type="Proteomes" id="UP000014983"/>
    </source>
</evidence>
<dbReference type="AlphaFoldDB" id="S5M048"/>
<accession>S5M048</accession>
<feature type="transmembrane region" description="Helical" evidence="1">
    <location>
        <begin position="20"/>
        <end position="38"/>
    </location>
</feature>
<dbReference type="InParanoid" id="S5M048"/>
<feature type="transmembrane region" description="Helical" evidence="1">
    <location>
        <begin position="58"/>
        <end position="75"/>
    </location>
</feature>
<keyword evidence="1" id="KW-1133">Transmembrane helix</keyword>
<keyword evidence="1" id="KW-0472">Membrane</keyword>
<proteinExistence type="predicted"/>
<evidence type="ECO:0000256" key="1">
    <source>
        <dbReference type="SAM" id="Phobius"/>
    </source>
</evidence>
<evidence type="ECO:0008006" key="4">
    <source>
        <dbReference type="Google" id="ProtNLM"/>
    </source>
</evidence>
<dbReference type="PATRIC" id="fig|1276221.3.peg.506"/>
<dbReference type="RefSeq" id="WP_020836443.1">
    <property type="nucleotide sequence ID" value="NC_021833.1"/>
</dbReference>
<gene>
    <name evidence="2" type="ORF">SDIMI_v3c05070</name>
</gene>
<keyword evidence="3" id="KW-1185">Reference proteome</keyword>
<dbReference type="OrthoDB" id="9860600at2"/>
<dbReference type="Proteomes" id="UP000014983">
    <property type="component" value="Chromosome"/>
</dbReference>
<organism evidence="2 3">
    <name type="scientific">Spiroplasma diminutum CUAS-1</name>
    <dbReference type="NCBI Taxonomy" id="1276221"/>
    <lineage>
        <taxon>Bacteria</taxon>
        <taxon>Bacillati</taxon>
        <taxon>Mycoplasmatota</taxon>
        <taxon>Mollicutes</taxon>
        <taxon>Entomoplasmatales</taxon>
        <taxon>Spiroplasmataceae</taxon>
        <taxon>Spiroplasma</taxon>
    </lineage>
</organism>
<dbReference type="NCBIfam" id="TIGR01167">
    <property type="entry name" value="LPXTG_anchor"/>
    <property type="match status" value="1"/>
</dbReference>
<dbReference type="HOGENOM" id="CLU_1804974_0_0_14"/>
<keyword evidence="1" id="KW-0812">Transmembrane</keyword>
<reference evidence="2 3" key="1">
    <citation type="journal article" date="2013" name="Genome Biol. Evol.">
        <title>Comparison of metabolic capacities and inference of gene content evolution in mosquito-associated Spiroplasma diminutum and S. taiwanense.</title>
        <authorList>
            <person name="Lo W.S."/>
            <person name="Ku C."/>
            <person name="Chen L.L."/>
            <person name="Chang T.H."/>
            <person name="Kuo C.H."/>
        </authorList>
    </citation>
    <scope>NUCLEOTIDE SEQUENCE [LARGE SCALE GENOMIC DNA]</scope>
    <source>
        <strain evidence="2">CUAS-1</strain>
    </source>
</reference>